<dbReference type="InterPro" id="IPR004843">
    <property type="entry name" value="Calcineurin-like_PHP"/>
</dbReference>
<sequence length="278" mass="30054">MAHYLIGDIQGCDAPLARLLAKIDFSPSRDTVYLLGDLVNRGPASAAVLRRLMAYGDAARCLLGNHDLSLLAVACGHRPPHRNDTMDEILQAADRAELLEWLRRRAMAIHAHGVLMVHGGVLPQWDLAQTLALAAEVETVLRGPGLDGFLAQMWGNQPDHWEDGLQGADRLRVIVNALTRLRFCTPEGVMDLKASGGLHQAPAGMLPWFDVPGRRSAGVCIAFGHWSTLGYLRRPDLIALDTGCVWGGCLSALRLDASSAGAHELIQEPCEQAQAPGE</sequence>
<evidence type="ECO:0000256" key="6">
    <source>
        <dbReference type="ARBA" id="ARBA00032248"/>
    </source>
</evidence>
<dbReference type="PANTHER" id="PTHR40942">
    <property type="match status" value="1"/>
</dbReference>
<dbReference type="Gene3D" id="3.60.21.10">
    <property type="match status" value="1"/>
</dbReference>
<feature type="domain" description="Calcineurin-like phosphoesterase" evidence="9">
    <location>
        <begin position="5"/>
        <end position="126"/>
    </location>
</feature>
<keyword evidence="11" id="KW-1185">Reference proteome</keyword>
<name>A0ABS1JPK8_9BURK</name>
<evidence type="ECO:0000256" key="3">
    <source>
        <dbReference type="ARBA" id="ARBA00012506"/>
    </source>
</evidence>
<organism evidence="10 11">
    <name type="scientific">Ramlibacter alkalitolerans</name>
    <dbReference type="NCBI Taxonomy" id="2039631"/>
    <lineage>
        <taxon>Bacteria</taxon>
        <taxon>Pseudomonadati</taxon>
        <taxon>Pseudomonadota</taxon>
        <taxon>Betaproteobacteria</taxon>
        <taxon>Burkholderiales</taxon>
        <taxon>Comamonadaceae</taxon>
        <taxon>Ramlibacter</taxon>
    </lineage>
</organism>
<protein>
    <recommendedName>
        <fullName evidence="3">bis(5'-nucleosyl)-tetraphosphatase (symmetrical)</fullName>
        <ecNumber evidence="3">3.6.1.41</ecNumber>
    </recommendedName>
    <alternativeName>
        <fullName evidence="6">Ap4A hydrolase</fullName>
    </alternativeName>
    <alternativeName>
        <fullName evidence="5">Diadenosine 5',5'''-P1,P4-tetraphosphate pyrophosphohydrolase</fullName>
    </alternativeName>
    <alternativeName>
        <fullName evidence="7">Diadenosine tetraphosphatase</fullName>
    </alternativeName>
</protein>
<evidence type="ECO:0000256" key="2">
    <source>
        <dbReference type="ARBA" id="ARBA00005419"/>
    </source>
</evidence>
<gene>
    <name evidence="10" type="ORF">JI746_13910</name>
</gene>
<proteinExistence type="inferred from homology"/>
<accession>A0ABS1JPK8</accession>
<evidence type="ECO:0000256" key="4">
    <source>
        <dbReference type="ARBA" id="ARBA00022801"/>
    </source>
</evidence>
<evidence type="ECO:0000256" key="1">
    <source>
        <dbReference type="ARBA" id="ARBA00003413"/>
    </source>
</evidence>
<dbReference type="SUPFAM" id="SSF56300">
    <property type="entry name" value="Metallo-dependent phosphatases"/>
    <property type="match status" value="1"/>
</dbReference>
<dbReference type="PIRSF" id="PIRSF000903">
    <property type="entry name" value="B5n-ttraPtase_sm"/>
    <property type="match status" value="1"/>
</dbReference>
<evidence type="ECO:0000256" key="8">
    <source>
        <dbReference type="ARBA" id="ARBA00049417"/>
    </source>
</evidence>
<comment type="function">
    <text evidence="1">Hydrolyzes diadenosine 5',5'''-P1,P4-tetraphosphate to yield ADP.</text>
</comment>
<evidence type="ECO:0000259" key="9">
    <source>
        <dbReference type="Pfam" id="PF00149"/>
    </source>
</evidence>
<evidence type="ECO:0000313" key="10">
    <source>
        <dbReference type="EMBL" id="MBL0426205.1"/>
    </source>
</evidence>
<reference evidence="10 11" key="1">
    <citation type="journal article" date="2017" name="Int. J. Syst. Evol. Microbiol.">
        <title>Ramlibacter alkalitolerans sp. nov., alkali-tolerant bacterium isolated from soil of ginseng.</title>
        <authorList>
            <person name="Lee D.H."/>
            <person name="Cha C.J."/>
        </authorList>
    </citation>
    <scope>NUCLEOTIDE SEQUENCE [LARGE SCALE GENOMIC DNA]</scope>
    <source>
        <strain evidence="10 11">KACC 19305</strain>
    </source>
</reference>
<comment type="caution">
    <text evidence="10">The sequence shown here is derived from an EMBL/GenBank/DDBJ whole genome shotgun (WGS) entry which is preliminary data.</text>
</comment>
<keyword evidence="4 10" id="KW-0378">Hydrolase</keyword>
<dbReference type="PANTHER" id="PTHR40942:SF4">
    <property type="entry name" value="CYTOCHROME C5"/>
    <property type="match status" value="1"/>
</dbReference>
<dbReference type="Pfam" id="PF00149">
    <property type="entry name" value="Metallophos"/>
    <property type="match status" value="1"/>
</dbReference>
<evidence type="ECO:0000256" key="7">
    <source>
        <dbReference type="ARBA" id="ARBA00033210"/>
    </source>
</evidence>
<comment type="similarity">
    <text evidence="2">Belongs to the Ap4A hydrolase family.</text>
</comment>
<dbReference type="EMBL" id="JAEQND010000007">
    <property type="protein sequence ID" value="MBL0426205.1"/>
    <property type="molecule type" value="Genomic_DNA"/>
</dbReference>
<dbReference type="Proteomes" id="UP000622707">
    <property type="component" value="Unassembled WGS sequence"/>
</dbReference>
<dbReference type="RefSeq" id="WP_201690240.1">
    <property type="nucleotide sequence ID" value="NZ_JAEQND010000007.1"/>
</dbReference>
<dbReference type="NCBIfam" id="NF001204">
    <property type="entry name" value="PRK00166.1"/>
    <property type="match status" value="1"/>
</dbReference>
<dbReference type="NCBIfam" id="TIGR00668">
    <property type="entry name" value="apaH"/>
    <property type="match status" value="1"/>
</dbReference>
<comment type="catalytic activity">
    <reaction evidence="8">
        <text>P(1),P(4)-bis(5'-adenosyl) tetraphosphate + H2O = 2 ADP + 2 H(+)</text>
        <dbReference type="Rhea" id="RHEA:24252"/>
        <dbReference type="ChEBI" id="CHEBI:15377"/>
        <dbReference type="ChEBI" id="CHEBI:15378"/>
        <dbReference type="ChEBI" id="CHEBI:58141"/>
        <dbReference type="ChEBI" id="CHEBI:456216"/>
        <dbReference type="EC" id="3.6.1.41"/>
    </reaction>
</comment>
<dbReference type="EC" id="3.6.1.41" evidence="3"/>
<dbReference type="GO" id="GO:0008803">
    <property type="term" value="F:bis(5'-nucleosyl)-tetraphosphatase (symmetrical) activity"/>
    <property type="evidence" value="ECO:0007669"/>
    <property type="project" value="UniProtKB-EC"/>
</dbReference>
<evidence type="ECO:0000256" key="5">
    <source>
        <dbReference type="ARBA" id="ARBA00031248"/>
    </source>
</evidence>
<dbReference type="InterPro" id="IPR029052">
    <property type="entry name" value="Metallo-depent_PP-like"/>
</dbReference>
<evidence type="ECO:0000313" key="11">
    <source>
        <dbReference type="Proteomes" id="UP000622707"/>
    </source>
</evidence>
<dbReference type="InterPro" id="IPR004617">
    <property type="entry name" value="ApaH"/>
</dbReference>
<dbReference type="CDD" id="cd07422">
    <property type="entry name" value="MPP_ApaH"/>
    <property type="match status" value="1"/>
</dbReference>